<protein>
    <submittedName>
        <fullName evidence="1">Uncharacterized protein</fullName>
    </submittedName>
</protein>
<evidence type="ECO:0000313" key="2">
    <source>
        <dbReference type="Proteomes" id="UP001163321"/>
    </source>
</evidence>
<dbReference type="EMBL" id="CM047588">
    <property type="protein sequence ID" value="KAI9905432.1"/>
    <property type="molecule type" value="Genomic_DNA"/>
</dbReference>
<keyword evidence="2" id="KW-1185">Reference proteome</keyword>
<comment type="caution">
    <text evidence="1">The sequence shown here is derived from an EMBL/GenBank/DDBJ whole genome shotgun (WGS) entry which is preliminary data.</text>
</comment>
<dbReference type="Proteomes" id="UP001163321">
    <property type="component" value="Chromosome 9"/>
</dbReference>
<accession>A0ACC0VGH7</accession>
<name>A0ACC0VGH7_9STRA</name>
<sequence>MEPTWTPPFKRTLRLQRPHFPANEEDLVVVEVVAVEVVAAEVVAAEVVTAAVKNARSGFL</sequence>
<gene>
    <name evidence="1" type="ORF">PsorP6_013912</name>
</gene>
<evidence type="ECO:0000313" key="1">
    <source>
        <dbReference type="EMBL" id="KAI9905432.1"/>
    </source>
</evidence>
<reference evidence="1 2" key="1">
    <citation type="journal article" date="2022" name="bioRxiv">
        <title>The genome of the oomycete Peronosclerospora sorghi, a cosmopolitan pathogen of maize and sorghum, is inflated with dispersed pseudogenes.</title>
        <authorList>
            <person name="Fletcher K."/>
            <person name="Martin F."/>
            <person name="Isakeit T."/>
            <person name="Cavanaugh K."/>
            <person name="Magill C."/>
            <person name="Michelmore R."/>
        </authorList>
    </citation>
    <scope>NUCLEOTIDE SEQUENCE [LARGE SCALE GENOMIC DNA]</scope>
    <source>
        <strain evidence="1">P6</strain>
    </source>
</reference>
<organism evidence="1 2">
    <name type="scientific">Peronosclerospora sorghi</name>
    <dbReference type="NCBI Taxonomy" id="230839"/>
    <lineage>
        <taxon>Eukaryota</taxon>
        <taxon>Sar</taxon>
        <taxon>Stramenopiles</taxon>
        <taxon>Oomycota</taxon>
        <taxon>Peronosporomycetes</taxon>
        <taxon>Peronosporales</taxon>
        <taxon>Peronosporaceae</taxon>
        <taxon>Peronosclerospora</taxon>
    </lineage>
</organism>
<proteinExistence type="predicted"/>